<comment type="caution">
    <text evidence="2">The sequence shown here is derived from an EMBL/GenBank/DDBJ whole genome shotgun (WGS) entry which is preliminary data.</text>
</comment>
<evidence type="ECO:0000313" key="2">
    <source>
        <dbReference type="EMBL" id="MCF6139052.1"/>
    </source>
</evidence>
<accession>A0ABS9H262</accession>
<evidence type="ECO:0000259" key="1">
    <source>
        <dbReference type="Pfam" id="PF03992"/>
    </source>
</evidence>
<evidence type="ECO:0000313" key="3">
    <source>
        <dbReference type="Proteomes" id="UP001649381"/>
    </source>
</evidence>
<sequence length="100" mass="11641">MVLEVAFFNIKEGLEADFERSFEEAGAIISQVEGYLSHTMHACIETKGKYMVQVEWETLESHMIGFVESTLFEQFNEKVGHYFKPDVYMEHFKLVQPKKG</sequence>
<organism evidence="2 3">
    <name type="scientific">Pseudalkalibacillus berkeleyi</name>
    <dbReference type="NCBI Taxonomy" id="1069813"/>
    <lineage>
        <taxon>Bacteria</taxon>
        <taxon>Bacillati</taxon>
        <taxon>Bacillota</taxon>
        <taxon>Bacilli</taxon>
        <taxon>Bacillales</taxon>
        <taxon>Fictibacillaceae</taxon>
        <taxon>Pseudalkalibacillus</taxon>
    </lineage>
</organism>
<dbReference type="GO" id="GO:0004497">
    <property type="term" value="F:monooxygenase activity"/>
    <property type="evidence" value="ECO:0007669"/>
    <property type="project" value="UniProtKB-KW"/>
</dbReference>
<feature type="domain" description="ABM" evidence="1">
    <location>
        <begin position="1"/>
        <end position="77"/>
    </location>
</feature>
<gene>
    <name evidence="2" type="ORF">L2716_15030</name>
</gene>
<dbReference type="InterPro" id="IPR007138">
    <property type="entry name" value="ABM_dom"/>
</dbReference>
<dbReference type="RefSeq" id="WP_236337676.1">
    <property type="nucleotide sequence ID" value="NZ_JAKIJS010000001.1"/>
</dbReference>
<proteinExistence type="predicted"/>
<dbReference type="Gene3D" id="3.30.70.100">
    <property type="match status" value="1"/>
</dbReference>
<keyword evidence="2" id="KW-0560">Oxidoreductase</keyword>
<dbReference type="EMBL" id="JAKIJS010000001">
    <property type="protein sequence ID" value="MCF6139052.1"/>
    <property type="molecule type" value="Genomic_DNA"/>
</dbReference>
<dbReference type="Proteomes" id="UP001649381">
    <property type="component" value="Unassembled WGS sequence"/>
</dbReference>
<keyword evidence="2" id="KW-0503">Monooxygenase</keyword>
<reference evidence="2 3" key="1">
    <citation type="submission" date="2022-01" db="EMBL/GenBank/DDBJ databases">
        <title>Alkalihalobacillus sp. EGI L200015, a novel bacterium isolated from a salt lake sediment.</title>
        <authorList>
            <person name="Gao L."/>
            <person name="Fang B.-Z."/>
            <person name="Li W.-J."/>
        </authorList>
    </citation>
    <scope>NUCLEOTIDE SEQUENCE [LARGE SCALE GENOMIC DNA]</scope>
    <source>
        <strain evidence="2 3">KCTC 12718</strain>
    </source>
</reference>
<name>A0ABS9H262_9BACL</name>
<protein>
    <submittedName>
        <fullName evidence="2">Antibiotic biosynthesis monooxygenase</fullName>
    </submittedName>
</protein>
<dbReference type="Pfam" id="PF03992">
    <property type="entry name" value="ABM"/>
    <property type="match status" value="1"/>
</dbReference>
<dbReference type="SUPFAM" id="SSF54909">
    <property type="entry name" value="Dimeric alpha+beta barrel"/>
    <property type="match status" value="1"/>
</dbReference>
<dbReference type="InterPro" id="IPR011008">
    <property type="entry name" value="Dimeric_a/b-barrel"/>
</dbReference>
<keyword evidence="3" id="KW-1185">Reference proteome</keyword>